<dbReference type="InterPro" id="IPR011050">
    <property type="entry name" value="Pectin_lyase_fold/virulence"/>
</dbReference>
<evidence type="ECO:0000256" key="14">
    <source>
        <dbReference type="SAM" id="SignalP"/>
    </source>
</evidence>
<dbReference type="GO" id="GO:0045490">
    <property type="term" value="P:pectin catabolic process"/>
    <property type="evidence" value="ECO:0007669"/>
    <property type="project" value="TreeGrafter"/>
</dbReference>
<dbReference type="PANTHER" id="PTHR31884:SF9">
    <property type="entry name" value="ENDOPOLYGALACTURONASE D-RELATED"/>
    <property type="match status" value="1"/>
</dbReference>
<evidence type="ECO:0000256" key="6">
    <source>
        <dbReference type="ARBA" id="ARBA00022737"/>
    </source>
</evidence>
<evidence type="ECO:0000313" key="15">
    <source>
        <dbReference type="EMBL" id="CAG9840920.1"/>
    </source>
</evidence>
<dbReference type="GO" id="GO:0005576">
    <property type="term" value="C:extracellular region"/>
    <property type="evidence" value="ECO:0007669"/>
    <property type="project" value="UniProtKB-SubCell"/>
</dbReference>
<keyword evidence="6" id="KW-0677">Repeat</keyword>
<dbReference type="EMBL" id="OU898284">
    <property type="protein sequence ID" value="CAG9840920.1"/>
    <property type="molecule type" value="Genomic_DNA"/>
</dbReference>
<keyword evidence="10 13" id="KW-0326">Glycosidase</keyword>
<evidence type="ECO:0000256" key="7">
    <source>
        <dbReference type="ARBA" id="ARBA00022801"/>
    </source>
</evidence>
<gene>
    <name evidence="15" type="ORF">DIABBA_LOCUS13529</name>
</gene>
<dbReference type="Gene3D" id="2.160.20.10">
    <property type="entry name" value="Single-stranded right-handed beta-helix, Pectin lyase-like"/>
    <property type="match status" value="1"/>
</dbReference>
<keyword evidence="4" id="KW-0964">Secreted</keyword>
<comment type="catalytic activity">
    <reaction evidence="12">
        <text>(1,4-alpha-D-galacturonosyl)n+m + H2O = (1,4-alpha-D-galacturonosyl)n + (1,4-alpha-D-galacturonosyl)m.</text>
        <dbReference type="EC" id="3.2.1.15"/>
    </reaction>
</comment>
<evidence type="ECO:0000256" key="9">
    <source>
        <dbReference type="ARBA" id="ARBA00023180"/>
    </source>
</evidence>
<evidence type="ECO:0000256" key="12">
    <source>
        <dbReference type="ARBA" id="ARBA00034074"/>
    </source>
</evidence>
<evidence type="ECO:0000256" key="1">
    <source>
        <dbReference type="ARBA" id="ARBA00004613"/>
    </source>
</evidence>
<dbReference type="InterPro" id="IPR012334">
    <property type="entry name" value="Pectin_lyas_fold"/>
</dbReference>
<reference evidence="15" key="1">
    <citation type="submission" date="2022-01" db="EMBL/GenBank/DDBJ databases">
        <authorList>
            <person name="King R."/>
        </authorList>
    </citation>
    <scope>NUCLEOTIDE SEQUENCE</scope>
</reference>
<name>A0A9N9XI66_DIABA</name>
<dbReference type="SMART" id="SM00710">
    <property type="entry name" value="PbH1"/>
    <property type="match status" value="6"/>
</dbReference>
<evidence type="ECO:0000313" key="16">
    <source>
        <dbReference type="Proteomes" id="UP001153709"/>
    </source>
</evidence>
<feature type="signal peptide" evidence="14">
    <location>
        <begin position="1"/>
        <end position="20"/>
    </location>
</feature>
<dbReference type="Pfam" id="PF00295">
    <property type="entry name" value="Glyco_hydro_28"/>
    <property type="match status" value="1"/>
</dbReference>
<accession>A0A9N9XI66</accession>
<evidence type="ECO:0000256" key="8">
    <source>
        <dbReference type="ARBA" id="ARBA00023157"/>
    </source>
</evidence>
<organism evidence="15 16">
    <name type="scientific">Diabrotica balteata</name>
    <name type="common">Banded cucumber beetle</name>
    <dbReference type="NCBI Taxonomy" id="107213"/>
    <lineage>
        <taxon>Eukaryota</taxon>
        <taxon>Metazoa</taxon>
        <taxon>Ecdysozoa</taxon>
        <taxon>Arthropoda</taxon>
        <taxon>Hexapoda</taxon>
        <taxon>Insecta</taxon>
        <taxon>Pterygota</taxon>
        <taxon>Neoptera</taxon>
        <taxon>Endopterygota</taxon>
        <taxon>Coleoptera</taxon>
        <taxon>Polyphaga</taxon>
        <taxon>Cucujiformia</taxon>
        <taxon>Chrysomeloidea</taxon>
        <taxon>Chrysomelidae</taxon>
        <taxon>Galerucinae</taxon>
        <taxon>Diabroticina</taxon>
        <taxon>Diabroticites</taxon>
        <taxon>Diabrotica</taxon>
    </lineage>
</organism>
<dbReference type="OrthoDB" id="1546079at2759"/>
<evidence type="ECO:0000256" key="10">
    <source>
        <dbReference type="ARBA" id="ARBA00023295"/>
    </source>
</evidence>
<keyword evidence="16" id="KW-1185">Reference proteome</keyword>
<keyword evidence="7 13" id="KW-0378">Hydrolase</keyword>
<comment type="subcellular location">
    <subcellularLocation>
        <location evidence="1">Secreted</location>
    </subcellularLocation>
</comment>
<dbReference type="EC" id="3.2.1.15" evidence="3"/>
<evidence type="ECO:0000256" key="3">
    <source>
        <dbReference type="ARBA" id="ARBA00012736"/>
    </source>
</evidence>
<dbReference type="PANTHER" id="PTHR31884">
    <property type="entry name" value="POLYGALACTURONASE"/>
    <property type="match status" value="1"/>
</dbReference>
<dbReference type="InterPro" id="IPR000743">
    <property type="entry name" value="Glyco_hydro_28"/>
</dbReference>
<dbReference type="GO" id="GO:0004650">
    <property type="term" value="F:polygalacturonase activity"/>
    <property type="evidence" value="ECO:0007669"/>
    <property type="project" value="UniProtKB-EC"/>
</dbReference>
<comment type="similarity">
    <text evidence="2 13">Belongs to the glycosyl hydrolase 28 family.</text>
</comment>
<evidence type="ECO:0000256" key="2">
    <source>
        <dbReference type="ARBA" id="ARBA00008834"/>
    </source>
</evidence>
<keyword evidence="11" id="KW-0961">Cell wall biogenesis/degradation</keyword>
<protein>
    <recommendedName>
        <fullName evidence="3">endo-polygalacturonase</fullName>
        <ecNumber evidence="3">3.2.1.15</ecNumber>
    </recommendedName>
</protein>
<sequence length="356" mass="39541">MNKISISLVLFFLGAVVAQANDCEINSIDQVLPVLEQCSVIRVNNVSVPSGQTLELNLKENSHLIFDGTVTFDVKYQDEVPLVRISGENLFVEGRKDAVISGQGEKYWDGKGIEGKNRKPVLLEVSSQNSLLKNINLRNCPQECVKILKSANSTFTGWNIDITDGFKDNLGVDTHGFAVANSSDIIIKDSNIINQGDCIVVNQGSDLHFEKIACRGSQGLTVHPEWVYENYIRDVIFEDCSVVEGQTGIRVVTSPHQAEGNISNVIYKKIHLTGILFRGIDIHQDLDDEGRPSGNVKITELDISDVKGNMTDKYVRAVYIWCGSDGCANWNWSDIDIENAEVENACNFLPNNWTCW</sequence>
<keyword evidence="8" id="KW-1015">Disulfide bond</keyword>
<keyword evidence="5 14" id="KW-0732">Signal</keyword>
<dbReference type="InterPro" id="IPR006626">
    <property type="entry name" value="PbH1"/>
</dbReference>
<dbReference type="AlphaFoldDB" id="A0A9N9XI66"/>
<evidence type="ECO:0000256" key="13">
    <source>
        <dbReference type="RuleBase" id="RU361169"/>
    </source>
</evidence>
<proteinExistence type="inferred from homology"/>
<feature type="chain" id="PRO_5040128104" description="endo-polygalacturonase" evidence="14">
    <location>
        <begin position="21"/>
        <end position="356"/>
    </location>
</feature>
<keyword evidence="9" id="KW-0325">Glycoprotein</keyword>
<dbReference type="GO" id="GO:0071555">
    <property type="term" value="P:cell wall organization"/>
    <property type="evidence" value="ECO:0007669"/>
    <property type="project" value="UniProtKB-KW"/>
</dbReference>
<dbReference type="Proteomes" id="UP001153709">
    <property type="component" value="Chromosome 9"/>
</dbReference>
<evidence type="ECO:0000256" key="4">
    <source>
        <dbReference type="ARBA" id="ARBA00022525"/>
    </source>
</evidence>
<dbReference type="SUPFAM" id="SSF51126">
    <property type="entry name" value="Pectin lyase-like"/>
    <property type="match status" value="1"/>
</dbReference>
<evidence type="ECO:0000256" key="11">
    <source>
        <dbReference type="ARBA" id="ARBA00023316"/>
    </source>
</evidence>
<dbReference type="InterPro" id="IPR050434">
    <property type="entry name" value="Glycosyl_hydrlase_28"/>
</dbReference>
<evidence type="ECO:0000256" key="5">
    <source>
        <dbReference type="ARBA" id="ARBA00022729"/>
    </source>
</evidence>